<evidence type="ECO:0000256" key="7">
    <source>
        <dbReference type="ARBA" id="ARBA00022729"/>
    </source>
</evidence>
<dbReference type="GO" id="GO:0048046">
    <property type="term" value="C:apoplast"/>
    <property type="evidence" value="ECO:0007669"/>
    <property type="project" value="UniProtKB-SubCell"/>
</dbReference>
<feature type="domain" description="Cupin type-1" evidence="18">
    <location>
        <begin position="18"/>
        <end position="166"/>
    </location>
</feature>
<feature type="region of interest" description="Disordered" evidence="17">
    <location>
        <begin position="293"/>
        <end position="320"/>
    </location>
</feature>
<evidence type="ECO:0000256" key="5">
    <source>
        <dbReference type="ARBA" id="ARBA00022525"/>
    </source>
</evidence>
<keyword evidence="20" id="KW-1185">Reference proteome</keyword>
<evidence type="ECO:0000256" key="12">
    <source>
        <dbReference type="ARBA" id="ARBA00064720"/>
    </source>
</evidence>
<dbReference type="EMBL" id="JACTNZ010000011">
    <property type="protein sequence ID" value="KAG5525577.1"/>
    <property type="molecule type" value="Genomic_DNA"/>
</dbReference>
<dbReference type="SMART" id="SM00835">
    <property type="entry name" value="Cupin_1"/>
    <property type="match status" value="1"/>
</dbReference>
<dbReference type="InterPro" id="IPR001929">
    <property type="entry name" value="Germin"/>
</dbReference>
<dbReference type="FunFam" id="2.60.120.10:FF:000025">
    <property type="entry name" value="germin-like protein subfamily 2 member 1"/>
    <property type="match status" value="1"/>
</dbReference>
<proteinExistence type="inferred from homology"/>
<feature type="binding site" evidence="16">
    <location>
        <position position="112"/>
    </location>
    <ligand>
        <name>Mn(2+)</name>
        <dbReference type="ChEBI" id="CHEBI:29035"/>
    </ligand>
</feature>
<feature type="binding site" evidence="15">
    <location>
        <position position="73"/>
    </location>
    <ligand>
        <name>oxalate</name>
        <dbReference type="ChEBI" id="CHEBI:30623"/>
    </ligand>
</feature>
<evidence type="ECO:0000256" key="2">
    <source>
        <dbReference type="ARBA" id="ARBA00007456"/>
    </source>
</evidence>
<dbReference type="GO" id="GO:0010497">
    <property type="term" value="P:plasmodesmata-mediated intercellular transport"/>
    <property type="evidence" value="ECO:0007669"/>
    <property type="project" value="UniProtKB-ARBA"/>
</dbReference>
<dbReference type="AlphaFoldDB" id="A0AAV6IAX3"/>
<name>A0AAV6IAX3_9ERIC</name>
<keyword evidence="8" id="KW-1015">Disulfide bond</keyword>
<keyword evidence="6 15" id="KW-0479">Metal-binding</keyword>
<evidence type="ECO:0000256" key="13">
    <source>
        <dbReference type="ARBA" id="ARBA00070015"/>
    </source>
</evidence>
<dbReference type="PANTHER" id="PTHR31238">
    <property type="entry name" value="GERMIN-LIKE PROTEIN SUBFAMILY 3 MEMBER 3"/>
    <property type="match status" value="1"/>
</dbReference>
<evidence type="ECO:0000256" key="15">
    <source>
        <dbReference type="PIRSR" id="PIRSR601929-1"/>
    </source>
</evidence>
<gene>
    <name evidence="19" type="ORF">RHGRI_032019</name>
</gene>
<dbReference type="GO" id="GO:0009506">
    <property type="term" value="C:plasmodesma"/>
    <property type="evidence" value="ECO:0007669"/>
    <property type="project" value="UniProtKB-ARBA"/>
</dbReference>
<evidence type="ECO:0000256" key="9">
    <source>
        <dbReference type="ARBA" id="ARBA00023211"/>
    </source>
</evidence>
<keyword evidence="4" id="KW-0052">Apoplast</keyword>
<evidence type="ECO:0000256" key="11">
    <source>
        <dbReference type="ARBA" id="ARBA00058969"/>
    </source>
</evidence>
<keyword evidence="7" id="KW-0732">Signal</keyword>
<feature type="binding site" evidence="15">
    <location>
        <position position="68"/>
    </location>
    <ligand>
        <name>oxalate</name>
        <dbReference type="ChEBI" id="CHEBI:30623"/>
    </ligand>
</feature>
<accession>A0AAV6IAX3</accession>
<evidence type="ECO:0000256" key="1">
    <source>
        <dbReference type="ARBA" id="ARBA00004271"/>
    </source>
</evidence>
<evidence type="ECO:0000256" key="3">
    <source>
        <dbReference type="ARBA" id="ARBA00012682"/>
    </source>
</evidence>
<dbReference type="InterPro" id="IPR011051">
    <property type="entry name" value="RmlC_Cupin_sf"/>
</dbReference>
<evidence type="ECO:0000256" key="17">
    <source>
        <dbReference type="SAM" id="MobiDB-lite"/>
    </source>
</evidence>
<feature type="compositionally biased region" description="Basic and acidic residues" evidence="17">
    <location>
        <begin position="293"/>
        <end position="306"/>
    </location>
</feature>
<comment type="subunit">
    <text evidence="12">Monomer. In the absence of manganese, it forms tetrameric and pentameric forms which show superoxide dismutase activity.</text>
</comment>
<dbReference type="InterPro" id="IPR006045">
    <property type="entry name" value="Cupin_1"/>
</dbReference>
<dbReference type="Gene3D" id="2.60.120.10">
    <property type="entry name" value="Jelly Rolls"/>
    <property type="match status" value="1"/>
</dbReference>
<protein>
    <recommendedName>
        <fullName evidence="13">Nectarin-1</fullName>
        <ecNumber evidence="3">1.15.1.1</ecNumber>
    </recommendedName>
    <alternativeName>
        <fullName evidence="14">Superoxide dismutase [Mn]</fullName>
    </alternativeName>
</protein>
<comment type="subcellular location">
    <subcellularLocation>
        <location evidence="1">Secreted</location>
        <location evidence="1">Extracellular space</location>
        <location evidence="1">Apoplast</location>
    </subcellularLocation>
</comment>
<dbReference type="SUPFAM" id="SSF51182">
    <property type="entry name" value="RmlC-like cupins"/>
    <property type="match status" value="1"/>
</dbReference>
<dbReference type="CDD" id="cd02241">
    <property type="entry name" value="cupin_OxOx"/>
    <property type="match status" value="1"/>
</dbReference>
<comment type="function">
    <text evidence="11">May interact with bacterial adhesins thereby protecting the reproductive tissues from microbial attack. Has no oxalate oxidase activity.</text>
</comment>
<sequence length="320" mass="35236">MNGFACKPNFSASDFFFAGLAKPQPTNNTMGSYVTLANVMLIPGLNTLGVSIARIDYAPGGIRTPHTHPRATEIFFVLQGELDVGFITTAEVLVPMTLEQGDVFIFPKGLVHFQINNGKGPAAAIAVFNSQNPSVQDIPPTLFTATPQVPNSVLSKAFQISYQEVDAIRWILGVNYSHFGGSDRVMSMYSSGDSDEELEFLRRKSTAASLQNSNHLGVLPVTKLSRVKMSDGIDDATEHGRRRNEEEIDSGVFIFIRAKICVLDPKCSVHRYVERRGGCLDIGSAERGRTYPELRSSDFHNRHHEEYDDSGLENDKGHAI</sequence>
<dbReference type="InterPro" id="IPR014710">
    <property type="entry name" value="RmlC-like_jellyroll"/>
</dbReference>
<dbReference type="InterPro" id="IPR019780">
    <property type="entry name" value="Germin_Mn-BS"/>
</dbReference>
<dbReference type="Proteomes" id="UP000823749">
    <property type="component" value="Chromosome 11"/>
</dbReference>
<evidence type="ECO:0000313" key="20">
    <source>
        <dbReference type="Proteomes" id="UP000823749"/>
    </source>
</evidence>
<evidence type="ECO:0000256" key="10">
    <source>
        <dbReference type="ARBA" id="ARBA00049204"/>
    </source>
</evidence>
<comment type="caution">
    <text evidence="19">The sequence shown here is derived from an EMBL/GenBank/DDBJ whole genome shotgun (WGS) entry which is preliminary data.</text>
</comment>
<evidence type="ECO:0000256" key="8">
    <source>
        <dbReference type="ARBA" id="ARBA00023157"/>
    </source>
</evidence>
<comment type="similarity">
    <text evidence="2">Belongs to the germin family.</text>
</comment>
<dbReference type="GO" id="GO:0004784">
    <property type="term" value="F:superoxide dismutase activity"/>
    <property type="evidence" value="ECO:0007669"/>
    <property type="project" value="UniProtKB-EC"/>
</dbReference>
<dbReference type="PROSITE" id="PS00725">
    <property type="entry name" value="GERMIN"/>
    <property type="match status" value="1"/>
</dbReference>
<evidence type="ECO:0000256" key="16">
    <source>
        <dbReference type="PIRSR" id="PIRSR601929-2"/>
    </source>
</evidence>
<feature type="binding site" evidence="16">
    <location>
        <position position="73"/>
    </location>
    <ligand>
        <name>Mn(2+)</name>
        <dbReference type="ChEBI" id="CHEBI:29035"/>
    </ligand>
</feature>
<evidence type="ECO:0000256" key="14">
    <source>
        <dbReference type="ARBA" id="ARBA00078725"/>
    </source>
</evidence>
<evidence type="ECO:0000256" key="4">
    <source>
        <dbReference type="ARBA" id="ARBA00022523"/>
    </source>
</evidence>
<feature type="binding site" evidence="16">
    <location>
        <position position="66"/>
    </location>
    <ligand>
        <name>Mn(2+)</name>
        <dbReference type="ChEBI" id="CHEBI:29035"/>
    </ligand>
</feature>
<evidence type="ECO:0000256" key="6">
    <source>
        <dbReference type="ARBA" id="ARBA00022723"/>
    </source>
</evidence>
<reference evidence="19" key="1">
    <citation type="submission" date="2020-08" db="EMBL/GenBank/DDBJ databases">
        <title>Plant Genome Project.</title>
        <authorList>
            <person name="Zhang R.-G."/>
        </authorList>
    </citation>
    <scope>NUCLEOTIDE SEQUENCE</scope>
    <source>
        <strain evidence="19">WSP0</strain>
        <tissue evidence="19">Leaf</tissue>
    </source>
</reference>
<dbReference type="PRINTS" id="PR00325">
    <property type="entry name" value="GERMIN"/>
</dbReference>
<keyword evidence="5" id="KW-0964">Secreted</keyword>
<keyword evidence="9 15" id="KW-0464">Manganese</keyword>
<dbReference type="EC" id="1.15.1.1" evidence="3"/>
<organism evidence="19 20">
    <name type="scientific">Rhododendron griersonianum</name>
    <dbReference type="NCBI Taxonomy" id="479676"/>
    <lineage>
        <taxon>Eukaryota</taxon>
        <taxon>Viridiplantae</taxon>
        <taxon>Streptophyta</taxon>
        <taxon>Embryophyta</taxon>
        <taxon>Tracheophyta</taxon>
        <taxon>Spermatophyta</taxon>
        <taxon>Magnoliopsida</taxon>
        <taxon>eudicotyledons</taxon>
        <taxon>Gunneridae</taxon>
        <taxon>Pentapetalae</taxon>
        <taxon>asterids</taxon>
        <taxon>Ericales</taxon>
        <taxon>Ericaceae</taxon>
        <taxon>Ericoideae</taxon>
        <taxon>Rhodoreae</taxon>
        <taxon>Rhododendron</taxon>
    </lineage>
</organism>
<feature type="binding site" evidence="16">
    <location>
        <position position="68"/>
    </location>
    <ligand>
        <name>Mn(2+)</name>
        <dbReference type="ChEBI" id="CHEBI:29035"/>
    </ligand>
</feature>
<dbReference type="GO" id="GO:0030145">
    <property type="term" value="F:manganese ion binding"/>
    <property type="evidence" value="ECO:0007669"/>
    <property type="project" value="InterPro"/>
</dbReference>
<dbReference type="GO" id="GO:2000280">
    <property type="term" value="P:regulation of root development"/>
    <property type="evidence" value="ECO:0007669"/>
    <property type="project" value="UniProtKB-ARBA"/>
</dbReference>
<dbReference type="Pfam" id="PF00190">
    <property type="entry name" value="Cupin_1"/>
    <property type="match status" value="1"/>
</dbReference>
<comment type="catalytic activity">
    <reaction evidence="10">
        <text>2 superoxide + 2 H(+) = H2O2 + O2</text>
        <dbReference type="Rhea" id="RHEA:20696"/>
        <dbReference type="ChEBI" id="CHEBI:15378"/>
        <dbReference type="ChEBI" id="CHEBI:15379"/>
        <dbReference type="ChEBI" id="CHEBI:16240"/>
        <dbReference type="ChEBI" id="CHEBI:18421"/>
        <dbReference type="EC" id="1.15.1.1"/>
    </reaction>
</comment>
<evidence type="ECO:0000313" key="19">
    <source>
        <dbReference type="EMBL" id="KAG5525577.1"/>
    </source>
</evidence>
<evidence type="ECO:0000259" key="18">
    <source>
        <dbReference type="SMART" id="SM00835"/>
    </source>
</evidence>